<feature type="compositionally biased region" description="Basic residues" evidence="1">
    <location>
        <begin position="48"/>
        <end position="60"/>
    </location>
</feature>
<dbReference type="Pfam" id="PF10283">
    <property type="entry name" value="zf-CCHH"/>
    <property type="match status" value="1"/>
</dbReference>
<dbReference type="AlphaFoldDB" id="A0A9P0JGB8"/>
<feature type="compositionally biased region" description="Polar residues" evidence="1">
    <location>
        <begin position="61"/>
        <end position="87"/>
    </location>
</feature>
<feature type="compositionally biased region" description="Low complexity" evidence="1">
    <location>
        <begin position="99"/>
        <end position="120"/>
    </location>
</feature>
<evidence type="ECO:0000256" key="1">
    <source>
        <dbReference type="SAM" id="MobiDB-lite"/>
    </source>
</evidence>
<evidence type="ECO:0000313" key="3">
    <source>
        <dbReference type="EMBL" id="CAH1737733.1"/>
    </source>
</evidence>
<feature type="region of interest" description="Disordered" evidence="1">
    <location>
        <begin position="149"/>
        <end position="214"/>
    </location>
</feature>
<name>A0A9P0JGB8_APHGO</name>
<evidence type="ECO:0000259" key="2">
    <source>
        <dbReference type="Pfam" id="PF10283"/>
    </source>
</evidence>
<proteinExistence type="predicted"/>
<protein>
    <recommendedName>
        <fullName evidence="2">PBZ-type domain-containing protein</fullName>
    </recommendedName>
</protein>
<dbReference type="Proteomes" id="UP001154329">
    <property type="component" value="Chromosome 4"/>
</dbReference>
<feature type="compositionally biased region" description="Basic and acidic residues" evidence="1">
    <location>
        <begin position="25"/>
        <end position="47"/>
    </location>
</feature>
<feature type="compositionally biased region" description="Polar residues" evidence="1">
    <location>
        <begin position="170"/>
        <end position="198"/>
    </location>
</feature>
<feature type="compositionally biased region" description="Basic and acidic residues" evidence="1">
    <location>
        <begin position="1"/>
        <end position="16"/>
    </location>
</feature>
<accession>A0A9P0JGB8</accession>
<sequence>MEKFFAYQKDSREPCKYGRKCFQTNKEHTDKYKHPPTKDDIKVDDKKMTRKRDLKGKLKSSNKTNGESSNSDHSNRPNEQSHNSSEINDMEVPERPEQTITTSNSEPNSITSSSNQQNSTEYAVPSMRQHSQQQQQLLLTNSTLEDCSVDDGIVPSTPTLFTPRRLDGETVSSPHVPSSNQIQRFTFVGESQPSQTPDLNDREQPDDPPVQNETDFDCLKKKISELFLIKEMPKEFYDLWSFCKRLCSTHPEDALLSVGLKLVGPYDVLAGTYEWV</sequence>
<dbReference type="InterPro" id="IPR019406">
    <property type="entry name" value="APLF_PBZ"/>
</dbReference>
<feature type="region of interest" description="Disordered" evidence="1">
    <location>
        <begin position="1"/>
        <end position="136"/>
    </location>
</feature>
<feature type="domain" description="PBZ-type" evidence="2">
    <location>
        <begin position="12"/>
        <end position="36"/>
    </location>
</feature>
<gene>
    <name evidence="3" type="ORF">APHIGO_LOCUS11205</name>
</gene>
<keyword evidence="4" id="KW-1185">Reference proteome</keyword>
<reference evidence="3" key="2">
    <citation type="submission" date="2022-10" db="EMBL/GenBank/DDBJ databases">
        <authorList>
            <consortium name="ENA_rothamsted_submissions"/>
            <consortium name="culmorum"/>
            <person name="King R."/>
        </authorList>
    </citation>
    <scope>NUCLEOTIDE SEQUENCE</scope>
</reference>
<reference evidence="3" key="1">
    <citation type="submission" date="2022-02" db="EMBL/GenBank/DDBJ databases">
        <authorList>
            <person name="King R."/>
        </authorList>
    </citation>
    <scope>NUCLEOTIDE SEQUENCE</scope>
</reference>
<organism evidence="3 4">
    <name type="scientific">Aphis gossypii</name>
    <name type="common">Cotton aphid</name>
    <dbReference type="NCBI Taxonomy" id="80765"/>
    <lineage>
        <taxon>Eukaryota</taxon>
        <taxon>Metazoa</taxon>
        <taxon>Ecdysozoa</taxon>
        <taxon>Arthropoda</taxon>
        <taxon>Hexapoda</taxon>
        <taxon>Insecta</taxon>
        <taxon>Pterygota</taxon>
        <taxon>Neoptera</taxon>
        <taxon>Paraneoptera</taxon>
        <taxon>Hemiptera</taxon>
        <taxon>Sternorrhyncha</taxon>
        <taxon>Aphidomorpha</taxon>
        <taxon>Aphidoidea</taxon>
        <taxon>Aphididae</taxon>
        <taxon>Aphidini</taxon>
        <taxon>Aphis</taxon>
        <taxon>Aphis</taxon>
    </lineage>
</organism>
<dbReference type="EMBL" id="OU899037">
    <property type="protein sequence ID" value="CAH1737733.1"/>
    <property type="molecule type" value="Genomic_DNA"/>
</dbReference>
<evidence type="ECO:0000313" key="4">
    <source>
        <dbReference type="Proteomes" id="UP001154329"/>
    </source>
</evidence>